<evidence type="ECO:0000256" key="1">
    <source>
        <dbReference type="ARBA" id="ARBA00004141"/>
    </source>
</evidence>
<feature type="domain" description="ABC transporter" evidence="12">
    <location>
        <begin position="1036"/>
        <end position="1264"/>
    </location>
</feature>
<dbReference type="CDD" id="cd03250">
    <property type="entry name" value="ABCC_MRP_domain1"/>
    <property type="match status" value="1"/>
</dbReference>
<dbReference type="OMA" id="MNNYSAR"/>
<keyword evidence="4 11" id="KW-0812">Transmembrane</keyword>
<dbReference type="InParanoid" id="C5LMU3"/>
<sequence>MPLTGTDLEAPLLAAADHTGEVPSGGGVEEKPSGGQRNPEEAASWLSDLTFGWMTPLLRLGYKRPLMDGDLPELASYDRVDPIVNRLETDFEKRNQHLFKTCVGIWWSPMLKAALWKTTNDGSQVALPMLMGWMLSTLYEAAVTGEWSYVELAFTVAVLMFLTQVFGALGEAQYFQHSMRVGCQVRATLMSAIFRKSMRLSIASRQNTSSGKVSNMISSDVDALQMLCNVGNTAWSGPLRIAISMILLYKELGMASVMGALVLVVMVPVQKKIIGWLFLKIKAAQGYTDERLRLVSETMEAMQIVKCYAWEDSFQLKTEEARDKELSKLKDYAEVRAFNSFLINAIPVLVSVVSFGAYVLIPGNPPLTAVKAFTSLSLFNVIRFPLMQLPNVLNQISACIVSINRIESFLKLPELDESTRIRTASKVDDLSPTDHLVVVPQQHLWLDINVTIPRDKLTIVIGASASGKSSFLQAIMGQMPKLVGCTSAGEGVAYVPQTAWIYNATVRDNILFGEPYDEERYKQAIECSQLARDLLIFPAGDATEIGERGVNMSGGQKQRLALARAMYSEYELVLMDDPISALDASVARAAFQEGIQGMMLGRTRVLVTNRVEFVHAADWVIVMDGKGGLAGVGTPADLTENCSEFRRLVSLAKSDDASMNNDKSNSSSGGSATESTADSSEEMAKEKEATKALVKTEERATGAVQWRIVKLYAKAMTWPITIIGMFTSSEGFRVTAAWWLSKWSAHPESPAARNVAYYMGIYGVICLSQLVALFFGQIMTAIGGITAARNLHRRMYDCLLRAKMSFFYSTPIGRILNRFSKDVQDMDRNLAPSLTMTVNSVLTLIGTMVLLSLSAYYTLIAFAPVLLAFYYVQNYYRCTSREVKRLDALTRSPIYNHFQQTQDGISTILAFRKQDAMDAVNSYLIDHHIRCNVVQMSSNRWLAIRLEAFGGFLVLITAVFLIMARNIINQGVAGLAISSALQITAALSMLTRVIAMAENAFNSVERIVGYSEVEPEAASVVESNRTPKDWPQDGKITYKMVTARYRSDLAPVLRNVSFSIAGGEKVGVIGRTGAGKTSLLLTLFRIIEIESGRITIDGIDISTIGLRDLRSKLGIIPQDPLIFGGTLRSNVDPFGKHSDEEVSKALASAHLQNMPLSTSIAAGGGNLSAGQRQLVCLARVILRKSKILVLDEATASLDAQTDALVQLTIREAFAGCTVITIAHRLSTVIDGHRIIAMDRGQIVESGSPAELLSNPVGHLTRMVEDTGPASAKHLYEIAMGKVSLQEELQTQLGGTARAVSKSMDDQTVEWRPLPTCERCEHFAKMSLEDLENVEFPAGSSAENARMALMELALAVEDVTQSSGNRFTERPTD</sequence>
<feature type="domain" description="ABC transmembrane type-1" evidence="13">
    <location>
        <begin position="720"/>
        <end position="999"/>
    </location>
</feature>
<evidence type="ECO:0000256" key="5">
    <source>
        <dbReference type="ARBA" id="ARBA00022737"/>
    </source>
</evidence>
<dbReference type="Proteomes" id="UP000007800">
    <property type="component" value="Unassembled WGS sequence"/>
</dbReference>
<keyword evidence="15" id="KW-1185">Reference proteome</keyword>
<dbReference type="FunCoup" id="C5LMU3">
    <property type="interactions" value="3"/>
</dbReference>
<gene>
    <name evidence="14" type="ORF">Pmar_PMAR007680</name>
</gene>
<dbReference type="CDD" id="cd18579">
    <property type="entry name" value="ABC_6TM_ABCC_D1"/>
    <property type="match status" value="1"/>
</dbReference>
<keyword evidence="6" id="KW-0547">Nucleotide-binding</keyword>
<keyword evidence="7" id="KW-0067">ATP-binding</keyword>
<evidence type="ECO:0000256" key="9">
    <source>
        <dbReference type="ARBA" id="ARBA00023136"/>
    </source>
</evidence>
<dbReference type="FunFam" id="1.20.1560.10:FF:000006">
    <property type="entry name" value="ATP-binding cassette, sub-family C (CFTR/MRP), member 9"/>
    <property type="match status" value="1"/>
</dbReference>
<evidence type="ECO:0000313" key="14">
    <source>
        <dbReference type="EMBL" id="EER01984.1"/>
    </source>
</evidence>
<protein>
    <submittedName>
        <fullName evidence="14">Multidrug resistance-associated protein, putative</fullName>
    </submittedName>
</protein>
<evidence type="ECO:0000256" key="3">
    <source>
        <dbReference type="ARBA" id="ARBA00022448"/>
    </source>
</evidence>
<evidence type="ECO:0000256" key="7">
    <source>
        <dbReference type="ARBA" id="ARBA00022840"/>
    </source>
</evidence>
<evidence type="ECO:0000259" key="13">
    <source>
        <dbReference type="PROSITE" id="PS50929"/>
    </source>
</evidence>
<dbReference type="GO" id="GO:0005524">
    <property type="term" value="F:ATP binding"/>
    <property type="evidence" value="ECO:0007669"/>
    <property type="project" value="UniProtKB-KW"/>
</dbReference>
<dbReference type="FunFam" id="1.20.1560.10:FF:000010">
    <property type="entry name" value="Multidrug resistance-associated ABC transporter"/>
    <property type="match status" value="1"/>
</dbReference>
<dbReference type="EMBL" id="GG683573">
    <property type="protein sequence ID" value="EER01984.1"/>
    <property type="molecule type" value="Genomic_DNA"/>
</dbReference>
<evidence type="ECO:0000256" key="11">
    <source>
        <dbReference type="SAM" id="Phobius"/>
    </source>
</evidence>
<keyword evidence="3" id="KW-0813">Transport</keyword>
<dbReference type="GeneID" id="9054612"/>
<organism evidence="15">
    <name type="scientific">Perkinsus marinus (strain ATCC 50983 / TXsc)</name>
    <dbReference type="NCBI Taxonomy" id="423536"/>
    <lineage>
        <taxon>Eukaryota</taxon>
        <taxon>Sar</taxon>
        <taxon>Alveolata</taxon>
        <taxon>Perkinsozoa</taxon>
        <taxon>Perkinsea</taxon>
        <taxon>Perkinsida</taxon>
        <taxon>Perkinsidae</taxon>
        <taxon>Perkinsus</taxon>
    </lineage>
</organism>
<comment type="subcellular location">
    <subcellularLocation>
        <location evidence="1">Membrane</location>
        <topology evidence="1">Multi-pass membrane protein</topology>
    </subcellularLocation>
</comment>
<feature type="compositionally biased region" description="Basic and acidic residues" evidence="10">
    <location>
        <begin position="682"/>
        <end position="693"/>
    </location>
</feature>
<keyword evidence="8 11" id="KW-1133">Transmembrane helix</keyword>
<proteinExistence type="inferred from homology"/>
<feature type="transmembrane region" description="Helical" evidence="11">
    <location>
        <begin position="760"/>
        <end position="785"/>
    </location>
</feature>
<evidence type="ECO:0000256" key="2">
    <source>
        <dbReference type="ARBA" id="ARBA00009726"/>
    </source>
</evidence>
<dbReference type="InterPro" id="IPR003593">
    <property type="entry name" value="AAA+_ATPase"/>
</dbReference>
<dbReference type="InterPro" id="IPR044746">
    <property type="entry name" value="ABCC_6TM_D1"/>
</dbReference>
<feature type="transmembrane region" description="Helical" evidence="11">
    <location>
        <begin position="341"/>
        <end position="361"/>
    </location>
</feature>
<name>C5LMU3_PERM5</name>
<dbReference type="CDD" id="cd18580">
    <property type="entry name" value="ABC_6TM_ABCC_D2"/>
    <property type="match status" value="1"/>
</dbReference>
<dbReference type="Pfam" id="PF00005">
    <property type="entry name" value="ABC_tran"/>
    <property type="match status" value="2"/>
</dbReference>
<evidence type="ECO:0000256" key="6">
    <source>
        <dbReference type="ARBA" id="ARBA00022741"/>
    </source>
</evidence>
<dbReference type="PANTHER" id="PTHR24223:SF456">
    <property type="entry name" value="MULTIDRUG RESISTANCE-ASSOCIATED PROTEIN LETHAL(2)03659"/>
    <property type="match status" value="1"/>
</dbReference>
<dbReference type="FunFam" id="3.40.50.300:FF:000997">
    <property type="entry name" value="Multidrug resistance-associated protein 1"/>
    <property type="match status" value="1"/>
</dbReference>
<dbReference type="Gene3D" id="1.20.1560.10">
    <property type="entry name" value="ABC transporter type 1, transmembrane domain"/>
    <property type="match status" value="2"/>
</dbReference>
<feature type="region of interest" description="Disordered" evidence="10">
    <location>
        <begin position="13"/>
        <end position="40"/>
    </location>
</feature>
<feature type="domain" description="ABC transmembrane type-1" evidence="13">
    <location>
        <begin position="122"/>
        <end position="398"/>
    </location>
</feature>
<feature type="transmembrane region" description="Helical" evidence="11">
    <location>
        <begin position="946"/>
        <end position="968"/>
    </location>
</feature>
<dbReference type="RefSeq" id="XP_002769266.1">
    <property type="nucleotide sequence ID" value="XM_002769220.1"/>
</dbReference>
<dbReference type="Pfam" id="PF00664">
    <property type="entry name" value="ABC_membrane"/>
    <property type="match status" value="2"/>
</dbReference>
<dbReference type="InterPro" id="IPR011527">
    <property type="entry name" value="ABC1_TM_dom"/>
</dbReference>
<reference evidence="14 15" key="1">
    <citation type="submission" date="2008-07" db="EMBL/GenBank/DDBJ databases">
        <authorList>
            <person name="El-Sayed N."/>
            <person name="Caler E."/>
            <person name="Inman J."/>
            <person name="Amedeo P."/>
            <person name="Hass B."/>
            <person name="Wortman J."/>
        </authorList>
    </citation>
    <scope>NUCLEOTIDE SEQUENCE [LARGE SCALE GENOMIC DNA]</scope>
    <source>
        <strain evidence="15">ATCC 50983 / TXsc</strain>
    </source>
</reference>
<feature type="domain" description="ABC transporter" evidence="12">
    <location>
        <begin position="425"/>
        <end position="651"/>
    </location>
</feature>
<dbReference type="OrthoDB" id="6500128at2759"/>
<dbReference type="InterPro" id="IPR044726">
    <property type="entry name" value="ABCC_6TM_D2"/>
</dbReference>
<keyword evidence="5" id="KW-0677">Repeat</keyword>
<dbReference type="FunFam" id="3.40.50.300:FF:000610">
    <property type="entry name" value="Multidrug resistance-associated ABC transporter"/>
    <property type="match status" value="1"/>
</dbReference>
<dbReference type="InterPro" id="IPR017871">
    <property type="entry name" value="ABC_transporter-like_CS"/>
</dbReference>
<dbReference type="Gene3D" id="3.40.50.300">
    <property type="entry name" value="P-loop containing nucleotide triphosphate hydrolases"/>
    <property type="match status" value="2"/>
</dbReference>
<comment type="similarity">
    <text evidence="2">Belongs to the ABC transporter superfamily. ABCC family. Conjugate transporter (TC 3.A.1.208) subfamily.</text>
</comment>
<dbReference type="GO" id="GO:0016020">
    <property type="term" value="C:membrane"/>
    <property type="evidence" value="ECO:0007669"/>
    <property type="project" value="UniProtKB-SubCell"/>
</dbReference>
<dbReference type="PROSITE" id="PS00211">
    <property type="entry name" value="ABC_TRANSPORTER_1"/>
    <property type="match status" value="2"/>
</dbReference>
<evidence type="ECO:0000256" key="8">
    <source>
        <dbReference type="ARBA" id="ARBA00022989"/>
    </source>
</evidence>
<evidence type="ECO:0000313" key="15">
    <source>
        <dbReference type="Proteomes" id="UP000007800"/>
    </source>
</evidence>
<evidence type="ECO:0000259" key="12">
    <source>
        <dbReference type="PROSITE" id="PS50893"/>
    </source>
</evidence>
<feature type="transmembrane region" description="Helical" evidence="11">
    <location>
        <begin position="247"/>
        <end position="269"/>
    </location>
</feature>
<dbReference type="GO" id="GO:0140359">
    <property type="term" value="F:ABC-type transporter activity"/>
    <property type="evidence" value="ECO:0007669"/>
    <property type="project" value="InterPro"/>
</dbReference>
<dbReference type="GO" id="GO:0016887">
    <property type="term" value="F:ATP hydrolysis activity"/>
    <property type="evidence" value="ECO:0007669"/>
    <property type="project" value="InterPro"/>
</dbReference>
<accession>C5LMU3</accession>
<dbReference type="SUPFAM" id="SSF52540">
    <property type="entry name" value="P-loop containing nucleoside triphosphate hydrolases"/>
    <property type="match status" value="2"/>
</dbReference>
<dbReference type="InterPro" id="IPR036640">
    <property type="entry name" value="ABC1_TM_sf"/>
</dbReference>
<dbReference type="PROSITE" id="PS50893">
    <property type="entry name" value="ABC_TRANSPORTER_2"/>
    <property type="match status" value="2"/>
</dbReference>
<dbReference type="SMART" id="SM00382">
    <property type="entry name" value="AAA"/>
    <property type="match status" value="2"/>
</dbReference>
<evidence type="ECO:0000256" key="10">
    <source>
        <dbReference type="SAM" id="MobiDB-lite"/>
    </source>
</evidence>
<keyword evidence="9 11" id="KW-0472">Membrane</keyword>
<evidence type="ECO:0000256" key="4">
    <source>
        <dbReference type="ARBA" id="ARBA00022692"/>
    </source>
</evidence>
<feature type="transmembrane region" description="Helical" evidence="11">
    <location>
        <begin position="855"/>
        <end position="872"/>
    </location>
</feature>
<dbReference type="InterPro" id="IPR027417">
    <property type="entry name" value="P-loop_NTPase"/>
</dbReference>
<dbReference type="SUPFAM" id="SSF90123">
    <property type="entry name" value="ABC transporter transmembrane region"/>
    <property type="match status" value="2"/>
</dbReference>
<dbReference type="PANTHER" id="PTHR24223">
    <property type="entry name" value="ATP-BINDING CASSETTE SUB-FAMILY C"/>
    <property type="match status" value="1"/>
</dbReference>
<dbReference type="PROSITE" id="PS50929">
    <property type="entry name" value="ABC_TM1F"/>
    <property type="match status" value="2"/>
</dbReference>
<feature type="compositionally biased region" description="Low complexity" evidence="10">
    <location>
        <begin position="657"/>
        <end position="678"/>
    </location>
</feature>
<dbReference type="InterPro" id="IPR050173">
    <property type="entry name" value="ABC_transporter_C-like"/>
</dbReference>
<dbReference type="CDD" id="cd03244">
    <property type="entry name" value="ABCC_MRP_domain2"/>
    <property type="match status" value="1"/>
</dbReference>
<dbReference type="InterPro" id="IPR003439">
    <property type="entry name" value="ABC_transporter-like_ATP-bd"/>
</dbReference>
<feature type="transmembrane region" description="Helical" evidence="11">
    <location>
        <begin position="830"/>
        <end position="849"/>
    </location>
</feature>
<feature type="region of interest" description="Disordered" evidence="10">
    <location>
        <begin position="656"/>
        <end position="693"/>
    </location>
</feature>